<dbReference type="OrthoDB" id="1000327at2759"/>
<protein>
    <submittedName>
        <fullName evidence="2">Uncharacterized protein</fullName>
    </submittedName>
</protein>
<dbReference type="PANTHER" id="PTHR31286:SF173">
    <property type="entry name" value="DUF4283 DOMAIN-CONTAINING PROTEIN"/>
    <property type="match status" value="1"/>
</dbReference>
<dbReference type="AlphaFoldDB" id="A0A2P5VUL8"/>
<evidence type="ECO:0000313" key="2">
    <source>
        <dbReference type="EMBL" id="PPR82517.1"/>
    </source>
</evidence>
<dbReference type="PANTHER" id="PTHR31286">
    <property type="entry name" value="GLYCINE-RICH CELL WALL STRUCTURAL PROTEIN 1.8-LIKE"/>
    <property type="match status" value="1"/>
</dbReference>
<dbReference type="Proteomes" id="UP000239757">
    <property type="component" value="Unassembled WGS sequence"/>
</dbReference>
<evidence type="ECO:0000313" key="3">
    <source>
        <dbReference type="Proteomes" id="UP000239757"/>
    </source>
</evidence>
<organism evidence="2 3">
    <name type="scientific">Gossypium barbadense</name>
    <name type="common">Sea Island cotton</name>
    <name type="synonym">Hibiscus barbadensis</name>
    <dbReference type="NCBI Taxonomy" id="3634"/>
    <lineage>
        <taxon>Eukaryota</taxon>
        <taxon>Viridiplantae</taxon>
        <taxon>Streptophyta</taxon>
        <taxon>Embryophyta</taxon>
        <taxon>Tracheophyta</taxon>
        <taxon>Spermatophyta</taxon>
        <taxon>Magnoliopsida</taxon>
        <taxon>eudicotyledons</taxon>
        <taxon>Gunneridae</taxon>
        <taxon>Pentapetalae</taxon>
        <taxon>rosids</taxon>
        <taxon>malvids</taxon>
        <taxon>Malvales</taxon>
        <taxon>Malvaceae</taxon>
        <taxon>Malvoideae</taxon>
        <taxon>Gossypium</taxon>
    </lineage>
</organism>
<gene>
    <name evidence="2" type="ORF">GOBAR_AA38194</name>
</gene>
<evidence type="ECO:0000256" key="1">
    <source>
        <dbReference type="SAM" id="Phobius"/>
    </source>
</evidence>
<keyword evidence="1" id="KW-0812">Transmembrane</keyword>
<accession>A0A2P5VUL8</accession>
<sequence length="184" mass="20583">MNIENEYFLASFQNKTICKKVLIGGPWIIFGQYLTVQLWIVAFNLVQPYSSIVMTWIRLPGLPGYMYKRNILKEIGGTIGKVAKLDLNTDTRIRGHFARLAVYVNLDKPLISQIQINGTLQKVKYEFLRIVCFGCGKYNHLKDVCLNRGSKTSVENKMQPLGLSSVATSVIDEGSGEEGGSYGP</sequence>
<keyword evidence="1" id="KW-1133">Transmembrane helix</keyword>
<dbReference type="InterPro" id="IPR040256">
    <property type="entry name" value="At4g02000-like"/>
</dbReference>
<keyword evidence="1" id="KW-0472">Membrane</keyword>
<proteinExistence type="predicted"/>
<feature type="transmembrane region" description="Helical" evidence="1">
    <location>
        <begin position="21"/>
        <end position="42"/>
    </location>
</feature>
<reference evidence="2 3" key="1">
    <citation type="submission" date="2015-01" db="EMBL/GenBank/DDBJ databases">
        <title>Genome of allotetraploid Gossypium barbadense reveals genomic plasticity and fiber elongation in cotton evolution.</title>
        <authorList>
            <person name="Chen X."/>
            <person name="Liu X."/>
            <person name="Zhao B."/>
            <person name="Zheng H."/>
            <person name="Hu Y."/>
            <person name="Lu G."/>
            <person name="Yang C."/>
            <person name="Chen J."/>
            <person name="Shan C."/>
            <person name="Zhang L."/>
            <person name="Zhou Y."/>
            <person name="Wang L."/>
            <person name="Guo W."/>
            <person name="Bai Y."/>
            <person name="Ruan J."/>
            <person name="Shangguan X."/>
            <person name="Mao Y."/>
            <person name="Jiang J."/>
            <person name="Zhu Y."/>
            <person name="Lei J."/>
            <person name="Kang H."/>
            <person name="Chen S."/>
            <person name="He X."/>
            <person name="Wang R."/>
            <person name="Wang Y."/>
            <person name="Chen J."/>
            <person name="Wang L."/>
            <person name="Yu S."/>
            <person name="Wang B."/>
            <person name="Wei J."/>
            <person name="Song S."/>
            <person name="Lu X."/>
            <person name="Gao Z."/>
            <person name="Gu W."/>
            <person name="Deng X."/>
            <person name="Ma D."/>
            <person name="Wang S."/>
            <person name="Liang W."/>
            <person name="Fang L."/>
            <person name="Cai C."/>
            <person name="Zhu X."/>
            <person name="Zhou B."/>
            <person name="Zhang Y."/>
            <person name="Chen Z."/>
            <person name="Xu S."/>
            <person name="Zhu R."/>
            <person name="Wang S."/>
            <person name="Zhang T."/>
            <person name="Zhao G."/>
        </authorList>
    </citation>
    <scope>NUCLEOTIDE SEQUENCE [LARGE SCALE GENOMIC DNA]</scope>
    <source>
        <strain evidence="3">cv. Xinhai21</strain>
        <tissue evidence="2">Leaf</tissue>
    </source>
</reference>
<dbReference type="EMBL" id="KZ670818">
    <property type="protein sequence ID" value="PPR82517.1"/>
    <property type="molecule type" value="Genomic_DNA"/>
</dbReference>
<name>A0A2P5VUL8_GOSBA</name>